<proteinExistence type="predicted"/>
<comment type="caution">
    <text evidence="2">The sequence shown here is derived from an EMBL/GenBank/DDBJ whole genome shotgun (WGS) entry which is preliminary data.</text>
</comment>
<feature type="region of interest" description="Disordered" evidence="1">
    <location>
        <begin position="110"/>
        <end position="138"/>
    </location>
</feature>
<keyword evidence="3" id="KW-1185">Reference proteome</keyword>
<evidence type="ECO:0000313" key="3">
    <source>
        <dbReference type="Proteomes" id="UP000708208"/>
    </source>
</evidence>
<dbReference type="PANTHER" id="PTHR13582:SF0">
    <property type="entry name" value="M-PHASE PHOSPHOPROTEIN 6"/>
    <property type="match status" value="1"/>
</dbReference>
<dbReference type="InterPro" id="IPR019324">
    <property type="entry name" value="MPP6"/>
</dbReference>
<protein>
    <recommendedName>
        <fullName evidence="4">M-phase phosphoprotein 6</fullName>
    </recommendedName>
</protein>
<feature type="region of interest" description="Disordered" evidence="1">
    <location>
        <begin position="21"/>
        <end position="48"/>
    </location>
</feature>
<dbReference type="EMBL" id="CAJVCH010139709">
    <property type="protein sequence ID" value="CAG7726771.1"/>
    <property type="molecule type" value="Genomic_DNA"/>
</dbReference>
<evidence type="ECO:0000256" key="1">
    <source>
        <dbReference type="SAM" id="MobiDB-lite"/>
    </source>
</evidence>
<organism evidence="2 3">
    <name type="scientific">Allacma fusca</name>
    <dbReference type="NCBI Taxonomy" id="39272"/>
    <lineage>
        <taxon>Eukaryota</taxon>
        <taxon>Metazoa</taxon>
        <taxon>Ecdysozoa</taxon>
        <taxon>Arthropoda</taxon>
        <taxon>Hexapoda</taxon>
        <taxon>Collembola</taxon>
        <taxon>Symphypleona</taxon>
        <taxon>Sminthuridae</taxon>
        <taxon>Allacma</taxon>
    </lineage>
</organism>
<evidence type="ECO:0008006" key="4">
    <source>
        <dbReference type="Google" id="ProtNLM"/>
    </source>
</evidence>
<sequence>MKLSKGVLGLKFMRKTRDEAEKVEQEKRHRQVFKSDVGVETDAPSSKSKCKVTECPSYLQCERYTYARQSYGGMNPTVEESIKKGTWFIEYETGDPEPSARQEVVTKTEVSFEEGGDLLQPKVDPLSSGEESDGPVMGSIIGTIGKRFNRKAMKRAHDPQDNLDEATISSKKRKKQLWKRNQSN</sequence>
<accession>A0A8J2P706</accession>
<dbReference type="GO" id="GO:0000460">
    <property type="term" value="P:maturation of 5.8S rRNA"/>
    <property type="evidence" value="ECO:0007669"/>
    <property type="project" value="TreeGrafter"/>
</dbReference>
<dbReference type="AlphaFoldDB" id="A0A8J2P706"/>
<feature type="region of interest" description="Disordered" evidence="1">
    <location>
        <begin position="151"/>
        <end position="184"/>
    </location>
</feature>
<dbReference type="OrthoDB" id="20403at2759"/>
<reference evidence="2" key="1">
    <citation type="submission" date="2021-06" db="EMBL/GenBank/DDBJ databases">
        <authorList>
            <person name="Hodson N. C."/>
            <person name="Mongue J. A."/>
            <person name="Jaron S. K."/>
        </authorList>
    </citation>
    <scope>NUCLEOTIDE SEQUENCE</scope>
</reference>
<dbReference type="Proteomes" id="UP000708208">
    <property type="component" value="Unassembled WGS sequence"/>
</dbReference>
<dbReference type="PANTHER" id="PTHR13582">
    <property type="entry name" value="M-PHASE PHOSPHOPROTEIN 6"/>
    <property type="match status" value="1"/>
</dbReference>
<evidence type="ECO:0000313" key="2">
    <source>
        <dbReference type="EMBL" id="CAG7726771.1"/>
    </source>
</evidence>
<gene>
    <name evidence="2" type="ORF">AFUS01_LOCUS15659</name>
</gene>
<name>A0A8J2P706_9HEXA</name>
<dbReference type="Pfam" id="PF10175">
    <property type="entry name" value="MPP6"/>
    <property type="match status" value="1"/>
</dbReference>